<evidence type="ECO:0000313" key="1">
    <source>
        <dbReference type="EMBL" id="TPP66220.1"/>
    </source>
</evidence>
<sequence length="117" mass="13619">MHIYSIRATFQETFFADRGGTFTGVFRWPIQARGIRIVRKSDVIRQNISSASIHLYGIKHERDNYQFDPCVIPFKFESRAPRLPKSLLIFNRSYIYAENAQIVLPTSSGENDMGWCR</sequence>
<keyword evidence="2" id="KW-1185">Reference proteome</keyword>
<organism evidence="1 2">
    <name type="scientific">Fasciola gigantica</name>
    <name type="common">Giant liver fluke</name>
    <dbReference type="NCBI Taxonomy" id="46835"/>
    <lineage>
        <taxon>Eukaryota</taxon>
        <taxon>Metazoa</taxon>
        <taxon>Spiralia</taxon>
        <taxon>Lophotrochozoa</taxon>
        <taxon>Platyhelminthes</taxon>
        <taxon>Trematoda</taxon>
        <taxon>Digenea</taxon>
        <taxon>Plagiorchiida</taxon>
        <taxon>Echinostomata</taxon>
        <taxon>Echinostomatoidea</taxon>
        <taxon>Fasciolidae</taxon>
        <taxon>Fasciola</taxon>
    </lineage>
</organism>
<name>A0A504ZAF6_FASGI</name>
<protein>
    <submittedName>
        <fullName evidence="1">Uncharacterized protein</fullName>
    </submittedName>
</protein>
<accession>A0A504ZAF6</accession>
<dbReference type="AlphaFoldDB" id="A0A504ZAF6"/>
<evidence type="ECO:0000313" key="2">
    <source>
        <dbReference type="Proteomes" id="UP000316759"/>
    </source>
</evidence>
<comment type="caution">
    <text evidence="1">The sequence shown here is derived from an EMBL/GenBank/DDBJ whole genome shotgun (WGS) entry which is preliminary data.</text>
</comment>
<reference evidence="1 2" key="1">
    <citation type="submission" date="2019-04" db="EMBL/GenBank/DDBJ databases">
        <title>Annotation for the trematode Fasciola gigantica.</title>
        <authorList>
            <person name="Choi Y.-J."/>
        </authorList>
    </citation>
    <scope>NUCLEOTIDE SEQUENCE [LARGE SCALE GENOMIC DNA]</scope>
    <source>
        <strain evidence="1">Uganda_cow_1</strain>
    </source>
</reference>
<dbReference type="EMBL" id="SUNJ01002135">
    <property type="protein sequence ID" value="TPP66220.1"/>
    <property type="molecule type" value="Genomic_DNA"/>
</dbReference>
<gene>
    <name evidence="1" type="ORF">FGIG_09503</name>
</gene>
<proteinExistence type="predicted"/>
<dbReference type="Proteomes" id="UP000316759">
    <property type="component" value="Unassembled WGS sequence"/>
</dbReference>